<evidence type="ECO:0000256" key="1">
    <source>
        <dbReference type="ARBA" id="ARBA00004496"/>
    </source>
</evidence>
<dbReference type="FunFam" id="3.30.230.70:FF:000017">
    <property type="entry name" value="Exosome complex component Rrp42"/>
    <property type="match status" value="1"/>
</dbReference>
<sequence length="280" mass="30775">MSKTPEQPIIPRIKYNTILNVLMRGYHVDKRPITSYRPIEIVFNVAPKAEGSALVRLGNTQVIAGVKMEVGQPYPDTPNEGAIIVNAEYIPAASPSFEPGPPDENAIELARVIDRAIRESKAIPLDKLCIVPGKKVWILWLDIYVLDHDGNLVDAAMLAAMAALSNTYIPYYEVLDPDTGAIKVDKLRKKEPLPLSKYVVITTIYKINHALVIDPTAEEESVASYRLSVAIDEDKRIVGLQKTGLGSMTEKEIDEIISLSLAKADELIGILKSVKSQSSS</sequence>
<dbReference type="GO" id="GO:0035925">
    <property type="term" value="F:mRNA 3'-UTR AU-rich region binding"/>
    <property type="evidence" value="ECO:0007669"/>
    <property type="project" value="TreeGrafter"/>
</dbReference>
<dbReference type="SUPFAM" id="SSF54211">
    <property type="entry name" value="Ribosomal protein S5 domain 2-like"/>
    <property type="match status" value="1"/>
</dbReference>
<dbReference type="PANTHER" id="PTHR11097">
    <property type="entry name" value="EXOSOME COMPLEX EXONUCLEASE RIBOSOMAL RNA PROCESSING PROTEIN"/>
    <property type="match status" value="1"/>
</dbReference>
<name>A0A7C2Z181_9CREN</name>
<dbReference type="PANTHER" id="PTHR11097:SF8">
    <property type="entry name" value="EXOSOME COMPLEX COMPONENT RRP42"/>
    <property type="match status" value="1"/>
</dbReference>
<evidence type="ECO:0000259" key="6">
    <source>
        <dbReference type="Pfam" id="PF03725"/>
    </source>
</evidence>
<dbReference type="HAMAP" id="MF_00622">
    <property type="entry name" value="Exosome_Rrp42"/>
    <property type="match status" value="1"/>
</dbReference>
<reference evidence="7" key="1">
    <citation type="journal article" date="2020" name="mSystems">
        <title>Genome- and Community-Level Interaction Insights into Carbon Utilization and Element Cycling Functions of Hydrothermarchaeota in Hydrothermal Sediment.</title>
        <authorList>
            <person name="Zhou Z."/>
            <person name="Liu Y."/>
            <person name="Xu W."/>
            <person name="Pan J."/>
            <person name="Luo Z.H."/>
            <person name="Li M."/>
        </authorList>
    </citation>
    <scope>NUCLEOTIDE SEQUENCE [LARGE SCALE GENOMIC DNA]</scope>
    <source>
        <strain evidence="7">SpSt-16</strain>
    </source>
</reference>
<accession>A0A7C2Z181</accession>
<dbReference type="InterPro" id="IPR001247">
    <property type="entry name" value="ExoRNase_PH_dom1"/>
</dbReference>
<evidence type="ECO:0000259" key="5">
    <source>
        <dbReference type="Pfam" id="PF01138"/>
    </source>
</evidence>
<gene>
    <name evidence="4" type="primary">rrp42</name>
    <name evidence="7" type="ORF">ENO77_01315</name>
</gene>
<comment type="function">
    <text evidence="4">Non-catalytic component of the exosome, which is a complex involved in RNA degradation. Contributes to the structuring of the Rrp41 active site.</text>
</comment>
<dbReference type="InterPro" id="IPR027408">
    <property type="entry name" value="PNPase/RNase_PH_dom_sf"/>
</dbReference>
<dbReference type="SUPFAM" id="SSF55666">
    <property type="entry name" value="Ribonuclease PH domain 2-like"/>
    <property type="match status" value="1"/>
</dbReference>
<comment type="subcellular location">
    <subcellularLocation>
        <location evidence="1 4">Cytoplasm</location>
    </subcellularLocation>
</comment>
<protein>
    <recommendedName>
        <fullName evidence="4">Exosome complex component Rrp42</fullName>
    </recommendedName>
</protein>
<dbReference type="EMBL" id="DSGT01000003">
    <property type="protein sequence ID" value="HEW52803.1"/>
    <property type="molecule type" value="Genomic_DNA"/>
</dbReference>
<dbReference type="Gene3D" id="3.30.230.70">
    <property type="entry name" value="GHMP Kinase, N-terminal domain"/>
    <property type="match status" value="1"/>
</dbReference>
<dbReference type="AlphaFoldDB" id="A0A7C2Z181"/>
<dbReference type="CDD" id="cd11365">
    <property type="entry name" value="RNase_PH_archRRP42"/>
    <property type="match status" value="1"/>
</dbReference>
<keyword evidence="2 4" id="KW-0963">Cytoplasm</keyword>
<dbReference type="InterPro" id="IPR020869">
    <property type="entry name" value="Rrp42_archaea"/>
</dbReference>
<dbReference type="InterPro" id="IPR015847">
    <property type="entry name" value="ExoRNase_PH_dom2"/>
</dbReference>
<evidence type="ECO:0000256" key="4">
    <source>
        <dbReference type="HAMAP-Rule" id="MF_00622"/>
    </source>
</evidence>
<keyword evidence="3 4" id="KW-0271">Exosome</keyword>
<proteinExistence type="inferred from homology"/>
<evidence type="ECO:0000256" key="2">
    <source>
        <dbReference type="ARBA" id="ARBA00022490"/>
    </source>
</evidence>
<comment type="caution">
    <text evidence="7">The sequence shown here is derived from an EMBL/GenBank/DDBJ whole genome shotgun (WGS) entry which is preliminary data.</text>
</comment>
<dbReference type="Pfam" id="PF03725">
    <property type="entry name" value="RNase_PH_C"/>
    <property type="match status" value="1"/>
</dbReference>
<dbReference type="InterPro" id="IPR050590">
    <property type="entry name" value="Exosome_comp_Rrp42_subfam"/>
</dbReference>
<evidence type="ECO:0000256" key="3">
    <source>
        <dbReference type="ARBA" id="ARBA00022835"/>
    </source>
</evidence>
<feature type="domain" description="Exoribonuclease phosphorolytic" evidence="6">
    <location>
        <begin position="198"/>
        <end position="261"/>
    </location>
</feature>
<dbReference type="Pfam" id="PF01138">
    <property type="entry name" value="RNase_PH"/>
    <property type="match status" value="1"/>
</dbReference>
<dbReference type="NCBIfam" id="NF003282">
    <property type="entry name" value="PRK04282.1-1"/>
    <property type="match status" value="1"/>
</dbReference>
<comment type="subunit">
    <text evidence="4">Component of the archaeal exosome complex. Forms a hexameric ring-like arrangement composed of 3 Rrp41-Rrp42 heterodimers. The hexameric ring associates with a trimer of Rrp4 and/or Csl4 subunits.</text>
</comment>
<dbReference type="GO" id="GO:0000177">
    <property type="term" value="C:cytoplasmic exosome (RNase complex)"/>
    <property type="evidence" value="ECO:0007669"/>
    <property type="project" value="TreeGrafter"/>
</dbReference>
<dbReference type="InterPro" id="IPR036345">
    <property type="entry name" value="ExoRNase_PH_dom2_sf"/>
</dbReference>
<dbReference type="GO" id="GO:0016075">
    <property type="term" value="P:rRNA catabolic process"/>
    <property type="evidence" value="ECO:0007669"/>
    <property type="project" value="TreeGrafter"/>
</dbReference>
<comment type="similarity">
    <text evidence="4">Belongs to the RNase PH family. Rrp42 subfamily.</text>
</comment>
<feature type="domain" description="Exoribonuclease phosphorolytic" evidence="5">
    <location>
        <begin position="36"/>
        <end position="170"/>
    </location>
</feature>
<dbReference type="InterPro" id="IPR020568">
    <property type="entry name" value="Ribosomal_Su5_D2-typ_SF"/>
</dbReference>
<organism evidence="7">
    <name type="scientific">Ignisphaera aggregans</name>
    <dbReference type="NCBI Taxonomy" id="334771"/>
    <lineage>
        <taxon>Archaea</taxon>
        <taxon>Thermoproteota</taxon>
        <taxon>Thermoprotei</taxon>
        <taxon>Desulfurococcales</taxon>
        <taxon>Desulfurococcaceae</taxon>
        <taxon>Ignisphaera</taxon>
    </lineage>
</organism>
<evidence type="ECO:0000313" key="7">
    <source>
        <dbReference type="EMBL" id="HEW52803.1"/>
    </source>
</evidence>